<sequence>MSLESCSSSALLRDPCNSLTELFPGLNGNIKDHFADEKEDDVLAMAFVMLTAHFEATRGIFWGGPRNFEPLSHGDDDT</sequence>
<organism evidence="1 2">
    <name type="scientific">Araneus ventricosus</name>
    <name type="common">Orbweaver spider</name>
    <name type="synonym">Epeira ventricosa</name>
    <dbReference type="NCBI Taxonomy" id="182803"/>
    <lineage>
        <taxon>Eukaryota</taxon>
        <taxon>Metazoa</taxon>
        <taxon>Ecdysozoa</taxon>
        <taxon>Arthropoda</taxon>
        <taxon>Chelicerata</taxon>
        <taxon>Arachnida</taxon>
        <taxon>Araneae</taxon>
        <taxon>Araneomorphae</taxon>
        <taxon>Entelegynae</taxon>
        <taxon>Araneoidea</taxon>
        <taxon>Araneidae</taxon>
        <taxon>Araneus</taxon>
    </lineage>
</organism>
<evidence type="ECO:0000313" key="2">
    <source>
        <dbReference type="Proteomes" id="UP000499080"/>
    </source>
</evidence>
<accession>A0A4Y2WRJ8</accession>
<protein>
    <submittedName>
        <fullName evidence="1">Uncharacterized protein</fullName>
    </submittedName>
</protein>
<dbReference type="AlphaFoldDB" id="A0A4Y2WRJ8"/>
<dbReference type="EMBL" id="BGPR01064340">
    <property type="protein sequence ID" value="GBO39338.1"/>
    <property type="molecule type" value="Genomic_DNA"/>
</dbReference>
<gene>
    <name evidence="1" type="ORF">AVEN_4298_1</name>
</gene>
<evidence type="ECO:0000313" key="1">
    <source>
        <dbReference type="EMBL" id="GBO39338.1"/>
    </source>
</evidence>
<dbReference type="Proteomes" id="UP000499080">
    <property type="component" value="Unassembled WGS sequence"/>
</dbReference>
<comment type="caution">
    <text evidence="1">The sequence shown here is derived from an EMBL/GenBank/DDBJ whole genome shotgun (WGS) entry which is preliminary data.</text>
</comment>
<proteinExistence type="predicted"/>
<name>A0A4Y2WRJ8_ARAVE</name>
<reference evidence="1 2" key="1">
    <citation type="journal article" date="2019" name="Sci. Rep.">
        <title>Orb-weaving spider Araneus ventricosus genome elucidates the spidroin gene catalogue.</title>
        <authorList>
            <person name="Kono N."/>
            <person name="Nakamura H."/>
            <person name="Ohtoshi R."/>
            <person name="Moran D.A.P."/>
            <person name="Shinohara A."/>
            <person name="Yoshida Y."/>
            <person name="Fujiwara M."/>
            <person name="Mori M."/>
            <person name="Tomita M."/>
            <person name="Arakawa K."/>
        </authorList>
    </citation>
    <scope>NUCLEOTIDE SEQUENCE [LARGE SCALE GENOMIC DNA]</scope>
</reference>
<keyword evidence="2" id="KW-1185">Reference proteome</keyword>